<keyword evidence="5" id="KW-0288">FMN</keyword>
<dbReference type="PANTHER" id="PTHR43410">
    <property type="entry name" value="NITRIC OXIDE SYNTHASE OXYGENASE"/>
    <property type="match status" value="1"/>
</dbReference>
<comment type="similarity">
    <text evidence="2">Belongs to the NOS family.</text>
</comment>
<comment type="caution">
    <text evidence="11">The sequence shown here is derived from an EMBL/GenBank/DDBJ whole genome shotgun (WGS) entry which is preliminary data.</text>
</comment>
<dbReference type="GO" id="GO:0046872">
    <property type="term" value="F:metal ion binding"/>
    <property type="evidence" value="ECO:0007669"/>
    <property type="project" value="UniProtKB-KW"/>
</dbReference>
<dbReference type="PANTHER" id="PTHR43410:SF1">
    <property type="entry name" value="NITRIC OXIDE SYNTHASE"/>
    <property type="match status" value="1"/>
</dbReference>
<dbReference type="EMBL" id="LGRX02019658">
    <property type="protein sequence ID" value="KAK3258276.1"/>
    <property type="molecule type" value="Genomic_DNA"/>
</dbReference>
<protein>
    <recommendedName>
        <fullName evidence="3">nitric-oxide synthase (NADPH)</fullName>
        <ecNumber evidence="3">1.14.13.39</ecNumber>
    </recommendedName>
</protein>
<dbReference type="Proteomes" id="UP001190700">
    <property type="component" value="Unassembled WGS sequence"/>
</dbReference>
<dbReference type="InterPro" id="IPR050607">
    <property type="entry name" value="NOS"/>
</dbReference>
<dbReference type="InterPro" id="IPR004030">
    <property type="entry name" value="NOS_N"/>
</dbReference>
<dbReference type="GO" id="GO:0006809">
    <property type="term" value="P:nitric oxide biosynthetic process"/>
    <property type="evidence" value="ECO:0007669"/>
    <property type="project" value="InterPro"/>
</dbReference>
<evidence type="ECO:0000256" key="1">
    <source>
        <dbReference type="ARBA" id="ARBA00001917"/>
    </source>
</evidence>
<organism evidence="11 12">
    <name type="scientific">Cymbomonas tetramitiformis</name>
    <dbReference type="NCBI Taxonomy" id="36881"/>
    <lineage>
        <taxon>Eukaryota</taxon>
        <taxon>Viridiplantae</taxon>
        <taxon>Chlorophyta</taxon>
        <taxon>Pyramimonadophyceae</taxon>
        <taxon>Pyramimonadales</taxon>
        <taxon>Pyramimonadaceae</taxon>
        <taxon>Cymbomonas</taxon>
    </lineage>
</organism>
<comment type="cofactor">
    <cofactor evidence="1">
        <name>FMN</name>
        <dbReference type="ChEBI" id="CHEBI:58210"/>
    </cofactor>
</comment>
<name>A0AAE0FFA8_9CHLO</name>
<evidence type="ECO:0000313" key="12">
    <source>
        <dbReference type="Proteomes" id="UP001190700"/>
    </source>
</evidence>
<dbReference type="SUPFAM" id="SSF56512">
    <property type="entry name" value="Nitric oxide (NO) synthase oxygenase domain"/>
    <property type="match status" value="1"/>
</dbReference>
<gene>
    <name evidence="11" type="ORF">CYMTET_32672</name>
</gene>
<evidence type="ECO:0000256" key="9">
    <source>
        <dbReference type="ARBA" id="ARBA00023004"/>
    </source>
</evidence>
<keyword evidence="5" id="KW-0285">Flavoprotein</keyword>
<keyword evidence="7" id="KW-0112">Calmodulin-binding</keyword>
<proteinExistence type="inferred from homology"/>
<dbReference type="GO" id="GO:0005516">
    <property type="term" value="F:calmodulin binding"/>
    <property type="evidence" value="ECO:0007669"/>
    <property type="project" value="UniProtKB-KW"/>
</dbReference>
<keyword evidence="8" id="KW-0560">Oxidoreductase</keyword>
<dbReference type="EC" id="1.14.13.39" evidence="3"/>
<evidence type="ECO:0000256" key="5">
    <source>
        <dbReference type="ARBA" id="ARBA00022643"/>
    </source>
</evidence>
<evidence type="ECO:0000256" key="6">
    <source>
        <dbReference type="ARBA" id="ARBA00022723"/>
    </source>
</evidence>
<evidence type="ECO:0000256" key="3">
    <source>
        <dbReference type="ARBA" id="ARBA00012989"/>
    </source>
</evidence>
<evidence type="ECO:0000256" key="8">
    <source>
        <dbReference type="ARBA" id="ARBA00023002"/>
    </source>
</evidence>
<keyword evidence="9" id="KW-0408">Iron</keyword>
<evidence type="ECO:0000256" key="4">
    <source>
        <dbReference type="ARBA" id="ARBA00022617"/>
    </source>
</evidence>
<dbReference type="AlphaFoldDB" id="A0AAE0FFA8"/>
<accession>A0AAE0FFA8</accession>
<evidence type="ECO:0000313" key="11">
    <source>
        <dbReference type="EMBL" id="KAK3258276.1"/>
    </source>
</evidence>
<reference evidence="11 12" key="1">
    <citation type="journal article" date="2015" name="Genome Biol. Evol.">
        <title>Comparative Genomics of a Bacterivorous Green Alga Reveals Evolutionary Causalities and Consequences of Phago-Mixotrophic Mode of Nutrition.</title>
        <authorList>
            <person name="Burns J.A."/>
            <person name="Paasch A."/>
            <person name="Narechania A."/>
            <person name="Kim E."/>
        </authorList>
    </citation>
    <scope>NUCLEOTIDE SEQUENCE [LARGE SCALE GENOMIC DNA]</scope>
    <source>
        <strain evidence="11 12">PLY_AMNH</strain>
    </source>
</reference>
<evidence type="ECO:0000259" key="10">
    <source>
        <dbReference type="Pfam" id="PF02898"/>
    </source>
</evidence>
<evidence type="ECO:0000256" key="2">
    <source>
        <dbReference type="ARBA" id="ARBA00006267"/>
    </source>
</evidence>
<keyword evidence="12" id="KW-1185">Reference proteome</keyword>
<dbReference type="Gene3D" id="3.90.340.10">
    <property type="entry name" value="Nitric Oxide Synthase, Chain A, domain 1"/>
    <property type="match status" value="1"/>
</dbReference>
<sequence>MQSETKKTGSVDVTCTFFEKGVSHCPLPTNTETPPSAANHVLNSHKGMVYLQPYPGYIHGKQPRINGLVMPTSVELLSESAKATLTLEASYFLDLCHREWNTSPEEHQARKEEVLHSIQETGSYEHTTKELQHGLRVAWRNAPKCPGRASWENIDLFDCRKVTTNKEMAESLFSHLRQATPPEGGITPFCSMFRSQMPGTEDGPRVWNNQLIRYCGHHQENGKTIGDLAEADFTTFVKQHFGWKGPQKQGSFDVLPLVLQIDPSKPPELFEIPPDCIKEVEIEHPSYPWFGSKIGLKWCEEGSSGGTG</sequence>
<dbReference type="InterPro" id="IPR036119">
    <property type="entry name" value="NOS_N_sf"/>
</dbReference>
<keyword evidence="4" id="KW-0349">Heme</keyword>
<dbReference type="InterPro" id="IPR044943">
    <property type="entry name" value="NOS_dom_1"/>
</dbReference>
<feature type="domain" description="Nitric oxide synthase (NOS)" evidence="10">
    <location>
        <begin position="83"/>
        <end position="299"/>
    </location>
</feature>
<evidence type="ECO:0000256" key="7">
    <source>
        <dbReference type="ARBA" id="ARBA00022860"/>
    </source>
</evidence>
<keyword evidence="6" id="KW-0479">Metal-binding</keyword>
<dbReference type="GO" id="GO:0004517">
    <property type="term" value="F:nitric-oxide synthase activity"/>
    <property type="evidence" value="ECO:0007669"/>
    <property type="project" value="UniProtKB-EC"/>
</dbReference>
<dbReference type="Pfam" id="PF02898">
    <property type="entry name" value="NO_synthase"/>
    <property type="match status" value="1"/>
</dbReference>